<dbReference type="SUPFAM" id="SSF90112">
    <property type="entry name" value="Neurotransmitter-gated ion-channel transmembrane pore"/>
    <property type="match status" value="1"/>
</dbReference>
<evidence type="ECO:0000256" key="17">
    <source>
        <dbReference type="ARBA" id="ARBA00024167"/>
    </source>
</evidence>
<protein>
    <submittedName>
        <fullName evidence="23">Gamma-aminobutyric acid type A receptor subunit gamma 1</fullName>
    </submittedName>
</protein>
<evidence type="ECO:0000256" key="7">
    <source>
        <dbReference type="ARBA" id="ARBA00023065"/>
    </source>
</evidence>
<dbReference type="InterPro" id="IPR018000">
    <property type="entry name" value="Neurotransmitter_ion_chnl_CS"/>
</dbReference>
<evidence type="ECO:0000256" key="2">
    <source>
        <dbReference type="ARBA" id="ARBA00022475"/>
    </source>
</evidence>
<dbReference type="GO" id="GO:0007268">
    <property type="term" value="P:chemical synaptic transmission"/>
    <property type="evidence" value="ECO:0007669"/>
    <property type="project" value="Ensembl"/>
</dbReference>
<keyword evidence="16 20" id="KW-0407">Ion channel</keyword>
<dbReference type="PROSITE" id="PS00236">
    <property type="entry name" value="NEUROTR_ION_CHANNEL"/>
    <property type="match status" value="1"/>
</dbReference>
<keyword evidence="14" id="KW-0628">Postsynaptic cell membrane</keyword>
<dbReference type="SUPFAM" id="SSF63712">
    <property type="entry name" value="Nicotinic receptor ligand binding domain-like"/>
    <property type="match status" value="1"/>
</dbReference>
<evidence type="ECO:0000256" key="12">
    <source>
        <dbReference type="ARBA" id="ARBA00023180"/>
    </source>
</evidence>
<dbReference type="GeneTree" id="ENSGT00940000160193"/>
<evidence type="ECO:0000256" key="16">
    <source>
        <dbReference type="ARBA" id="ARBA00023303"/>
    </source>
</evidence>
<dbReference type="GO" id="GO:0007214">
    <property type="term" value="P:gamma-aminobutyric acid signaling pathway"/>
    <property type="evidence" value="ECO:0007669"/>
    <property type="project" value="InterPro"/>
</dbReference>
<dbReference type="GO" id="GO:0045211">
    <property type="term" value="C:postsynaptic membrane"/>
    <property type="evidence" value="ECO:0007669"/>
    <property type="project" value="UniProtKB-SubCell"/>
</dbReference>
<evidence type="ECO:0000256" key="19">
    <source>
        <dbReference type="PIRSR" id="PIRSR605437-50"/>
    </source>
</evidence>
<organism evidence="23 24">
    <name type="scientific">Jaculus jaculus</name>
    <name type="common">Lesser Egyptian jerboa</name>
    <dbReference type="NCBI Taxonomy" id="51337"/>
    <lineage>
        <taxon>Eukaryota</taxon>
        <taxon>Metazoa</taxon>
        <taxon>Chordata</taxon>
        <taxon>Craniata</taxon>
        <taxon>Vertebrata</taxon>
        <taxon>Euteleostomi</taxon>
        <taxon>Mammalia</taxon>
        <taxon>Eutheria</taxon>
        <taxon>Euarchontoglires</taxon>
        <taxon>Glires</taxon>
        <taxon>Rodentia</taxon>
        <taxon>Myomorpha</taxon>
        <taxon>Dipodoidea</taxon>
        <taxon>Dipodidae</taxon>
        <taxon>Dipodinae</taxon>
        <taxon>Jaculus</taxon>
    </lineage>
</organism>
<dbReference type="Ensembl" id="ENSJJAT00000023276.1">
    <property type="protein sequence ID" value="ENSJJAP00000016763.1"/>
    <property type="gene ID" value="ENSJJAG00000018513.1"/>
</dbReference>
<evidence type="ECO:0000256" key="11">
    <source>
        <dbReference type="ARBA" id="ARBA00023173"/>
    </source>
</evidence>
<feature type="chain" id="PRO_5034543067" evidence="20">
    <location>
        <begin position="21"/>
        <end position="405"/>
    </location>
</feature>
<gene>
    <name evidence="23" type="primary">Gabrg1</name>
</gene>
<comment type="similarity">
    <text evidence="20">Belongs to the ligand-gated ion channel (TC 1.A.9) family.</text>
</comment>
<evidence type="ECO:0000256" key="18">
    <source>
        <dbReference type="ARBA" id="ARBA00034104"/>
    </source>
</evidence>
<feature type="domain" description="Neurotransmitter-gated ion-channel transmembrane" evidence="22">
    <location>
        <begin position="330"/>
        <end position="399"/>
    </location>
</feature>
<keyword evidence="15" id="KW-0449">Lipoprotein</keyword>
<evidence type="ECO:0000256" key="13">
    <source>
        <dbReference type="ARBA" id="ARBA00023214"/>
    </source>
</evidence>
<dbReference type="PANTHER" id="PTHR18945">
    <property type="entry name" value="NEUROTRANSMITTER GATED ION CHANNEL"/>
    <property type="match status" value="1"/>
</dbReference>
<evidence type="ECO:0000256" key="14">
    <source>
        <dbReference type="ARBA" id="ARBA00023257"/>
    </source>
</evidence>
<dbReference type="InterPro" id="IPR038050">
    <property type="entry name" value="Neuro_actylchol_rec"/>
</dbReference>
<keyword evidence="2" id="KW-1003">Cell membrane</keyword>
<evidence type="ECO:0000259" key="21">
    <source>
        <dbReference type="Pfam" id="PF02931"/>
    </source>
</evidence>
<dbReference type="InterPro" id="IPR006028">
    <property type="entry name" value="GABAA/Glycine_rcpt"/>
</dbReference>
<comment type="catalytic activity">
    <reaction evidence="17">
        <text>chloride(in) = chloride(out)</text>
        <dbReference type="Rhea" id="RHEA:29823"/>
        <dbReference type="ChEBI" id="CHEBI:17996"/>
    </reaction>
</comment>
<dbReference type="GO" id="GO:0004890">
    <property type="term" value="F:GABA-A receptor activity"/>
    <property type="evidence" value="ECO:0007669"/>
    <property type="project" value="InterPro"/>
</dbReference>
<evidence type="ECO:0000256" key="1">
    <source>
        <dbReference type="ARBA" id="ARBA00022448"/>
    </source>
</evidence>
<evidence type="ECO:0000256" key="15">
    <source>
        <dbReference type="ARBA" id="ARBA00023288"/>
    </source>
</evidence>
<evidence type="ECO:0000313" key="24">
    <source>
        <dbReference type="Proteomes" id="UP000694385"/>
    </source>
</evidence>
<dbReference type="InterPro" id="IPR006029">
    <property type="entry name" value="Neurotrans-gated_channel_TM"/>
</dbReference>
<keyword evidence="6" id="KW-0770">Synapse</keyword>
<dbReference type="InterPro" id="IPR036719">
    <property type="entry name" value="Neuro-gated_channel_TM_sf"/>
</dbReference>
<keyword evidence="13" id="KW-0868">Chloride</keyword>
<keyword evidence="8 20" id="KW-0472">Membrane</keyword>
<dbReference type="FunFam" id="2.70.170.10:FF:000003">
    <property type="entry name" value="Putative gamma-aminobutyric acid receptor subunit gamma-2"/>
    <property type="match status" value="1"/>
</dbReference>
<evidence type="ECO:0000256" key="10">
    <source>
        <dbReference type="ARBA" id="ARBA00023157"/>
    </source>
</evidence>
<keyword evidence="1 20" id="KW-0813">Transport</keyword>
<dbReference type="InterPro" id="IPR005438">
    <property type="entry name" value="GABBAg1_rcpt"/>
</dbReference>
<feature type="transmembrane region" description="Helical" evidence="20">
    <location>
        <begin position="275"/>
        <end position="297"/>
    </location>
</feature>
<evidence type="ECO:0000256" key="9">
    <source>
        <dbReference type="ARBA" id="ARBA00023139"/>
    </source>
</evidence>
<dbReference type="Proteomes" id="UP000694385">
    <property type="component" value="Unassembled WGS sequence"/>
</dbReference>
<dbReference type="InterPro" id="IPR006202">
    <property type="entry name" value="Neur_chan_lig-bd"/>
</dbReference>
<keyword evidence="11" id="KW-0869">Chloride channel</keyword>
<feature type="signal peptide" evidence="20">
    <location>
        <begin position="1"/>
        <end position="20"/>
    </location>
</feature>
<keyword evidence="5 20" id="KW-1133">Transmembrane helix</keyword>
<dbReference type="PRINTS" id="PR00252">
    <property type="entry name" value="NRIONCHANNEL"/>
</dbReference>
<dbReference type="Pfam" id="PF02931">
    <property type="entry name" value="Neur_chan_LBD"/>
    <property type="match status" value="1"/>
</dbReference>
<dbReference type="Gene3D" id="1.20.58.390">
    <property type="entry name" value="Neurotransmitter-gated ion-channel transmembrane domain"/>
    <property type="match status" value="1"/>
</dbReference>
<reference evidence="23" key="1">
    <citation type="submission" date="2025-08" db="UniProtKB">
        <authorList>
            <consortium name="Ensembl"/>
        </authorList>
    </citation>
    <scope>IDENTIFICATION</scope>
</reference>
<dbReference type="Pfam" id="PF02932">
    <property type="entry name" value="Neur_chan_memb"/>
    <property type="match status" value="2"/>
</dbReference>
<dbReference type="Gene3D" id="2.70.170.10">
    <property type="entry name" value="Neurotransmitter-gated ion-channel ligand-binding domain"/>
    <property type="match status" value="1"/>
</dbReference>
<accession>A0A8C5KY32</accession>
<keyword evidence="9" id="KW-0564">Palmitate</keyword>
<feature type="disulfide bond" evidence="19">
    <location>
        <begin position="188"/>
        <end position="202"/>
    </location>
</feature>
<keyword evidence="7 20" id="KW-0406">Ion transport</keyword>
<dbReference type="PRINTS" id="PR01621">
    <property type="entry name" value="GABAARGAMMA1"/>
</dbReference>
<dbReference type="GO" id="GO:0005254">
    <property type="term" value="F:chloride channel activity"/>
    <property type="evidence" value="ECO:0007669"/>
    <property type="project" value="UniProtKB-KW"/>
</dbReference>
<dbReference type="GO" id="GO:0005230">
    <property type="term" value="F:extracellular ligand-gated monoatomic ion channel activity"/>
    <property type="evidence" value="ECO:0007669"/>
    <property type="project" value="InterPro"/>
</dbReference>
<dbReference type="OMA" id="MGSWEAF"/>
<evidence type="ECO:0000256" key="3">
    <source>
        <dbReference type="ARBA" id="ARBA00022692"/>
    </source>
</evidence>
<evidence type="ECO:0000313" key="23">
    <source>
        <dbReference type="Ensembl" id="ENSJJAP00000016763.1"/>
    </source>
</evidence>
<keyword evidence="24" id="KW-1185">Reference proteome</keyword>
<dbReference type="InterPro" id="IPR005437">
    <property type="entry name" value="GABRG-1/4"/>
</dbReference>
<proteinExistence type="inferred from homology"/>
<evidence type="ECO:0000259" key="22">
    <source>
        <dbReference type="Pfam" id="PF02932"/>
    </source>
</evidence>
<comment type="subcellular location">
    <subcellularLocation>
        <location evidence="18">Postsynaptic cell membrane</location>
        <topology evidence="18">Multi-pass membrane protein</topology>
    </subcellularLocation>
</comment>
<dbReference type="PRINTS" id="PR00253">
    <property type="entry name" value="GABAARECEPTR"/>
</dbReference>
<evidence type="ECO:0000256" key="4">
    <source>
        <dbReference type="ARBA" id="ARBA00022729"/>
    </source>
</evidence>
<feature type="domain" description="Neurotransmitter-gated ion-channel transmembrane" evidence="22">
    <location>
        <begin position="258"/>
        <end position="311"/>
    </location>
</feature>
<keyword evidence="10 19" id="KW-1015">Disulfide bond</keyword>
<dbReference type="AlphaFoldDB" id="A0A8C5KY32"/>
<evidence type="ECO:0000256" key="20">
    <source>
        <dbReference type="RuleBase" id="RU000687"/>
    </source>
</evidence>
<keyword evidence="4 20" id="KW-0732">Signal</keyword>
<sequence length="405" mass="46644">MASWKSFFFSPFLLWSQTRGVRLVFLLLTLHLGNCVDKADDEDDEDLTVNKTWVLAPKIHEGDITQILNSLLQGYDNKLRPDIGVRPTVIETDVYVNSIGPVDPINMEYTIDIIFAQTWFDSRLKFNSTMKVLMLNSNMVGKIWIPDTFFRNSRKSDAHWITTPNRLLRIWNDGRVLYTLRLTINAECYLQLHNFPMDEHSCPLEFSSCKNYIYIYEWCLIRFDEVGLRNELGEVDSGYLSRYSPCEKLGGGDLNDTTIARKSLPKVSYVTAMDLFVSVCFIFVFAALMEYGTLHYFTSNQKGKTTRDRKLKNKASVSPGLHAGSTLIPMNSISVPQGEDDYGYQCLEGKDCASFFCCFEDCRTGSWREGRIHIRIAKIDSYSRIFFPTAFALFNLVYWVGYLYL</sequence>
<keyword evidence="12" id="KW-0325">Glycoprotein</keyword>
<feature type="domain" description="Neurotransmitter-gated ion-channel ligand-binding" evidence="21">
    <location>
        <begin position="65"/>
        <end position="210"/>
    </location>
</feature>
<reference evidence="23" key="2">
    <citation type="submission" date="2025-09" db="UniProtKB">
        <authorList>
            <consortium name="Ensembl"/>
        </authorList>
    </citation>
    <scope>IDENTIFICATION</scope>
</reference>
<name>A0A8C5KY32_JACJA</name>
<dbReference type="InterPro" id="IPR006201">
    <property type="entry name" value="Neur_channel"/>
</dbReference>
<evidence type="ECO:0000256" key="6">
    <source>
        <dbReference type="ARBA" id="ARBA00023018"/>
    </source>
</evidence>
<evidence type="ECO:0000256" key="8">
    <source>
        <dbReference type="ARBA" id="ARBA00023136"/>
    </source>
</evidence>
<evidence type="ECO:0000256" key="5">
    <source>
        <dbReference type="ARBA" id="ARBA00022989"/>
    </source>
</evidence>
<dbReference type="GO" id="GO:0034707">
    <property type="term" value="C:chloride channel complex"/>
    <property type="evidence" value="ECO:0007669"/>
    <property type="project" value="UniProtKB-KW"/>
</dbReference>
<dbReference type="PRINTS" id="PR01620">
    <property type="entry name" value="GABAARGAMMA"/>
</dbReference>
<feature type="transmembrane region" description="Helical" evidence="20">
    <location>
        <begin position="385"/>
        <end position="404"/>
    </location>
</feature>
<comment type="caution">
    <text evidence="20">Lacks conserved residue(s) required for the propagation of feature annotation.</text>
</comment>
<keyword evidence="3 20" id="KW-0812">Transmembrane</keyword>
<dbReference type="InterPro" id="IPR036734">
    <property type="entry name" value="Neur_chan_lig-bd_sf"/>
</dbReference>